<evidence type="ECO:0000313" key="7">
    <source>
        <dbReference type="EMBL" id="WLS77067.1"/>
    </source>
</evidence>
<gene>
    <name evidence="7" type="ORF">Q3V30_11210</name>
</gene>
<dbReference type="SUPFAM" id="SSF53850">
    <property type="entry name" value="Periplasmic binding protein-like II"/>
    <property type="match status" value="1"/>
</dbReference>
<sequence length="544" mass="60635">MKSLSSPRQSLPFSLLVFSGVFAAGAVAATVPAGVELAEQQAITINNGLEVSSLDPQKIEGVPESNIILNLLEGLTTTDNQGRVLPGVAESWQSEQGKVWTFTLRKEAKWSNGEPVTAEDFVYSWQRLVDPKTASPYASYLQYAHIENIDAILSGKKKPDALGIKALDEHHLQVTLSEPVPYFIALTAHTSLKPVNRKAIEQWGEQWTQPGHYVGNGAYMLSEWVINEKILLKRNPGYWNNTKTVIDTATFLPIASEASDVNRYRSGEIDMTNSALPPDLFPTLKKTLGAQVHISPLLCTFYYELNNKRAPFNDPRVRAAVKLTLDRNIITDKIMGQGQIPAGGFTPPFIDGAELTEPDWMKLTQQQRNDQAKKLLAEAGYSSEKPLTFRLLYNTSDVNKKQAIAAASMWSKNLGAKVALDNQEWKTMLDTRHQGNFDVARATWCADYNEPSTFLNAMLSNSSSNTAFYKSEKFDALIAKSLTVSDRERSAVYQQAERQLDSDSAIVPVYYRVSARLVKPWVGGFTGKDPQDLTDLKYFYIIRH</sequence>
<accession>A0AA50DFF6</accession>
<dbReference type="FunFam" id="3.10.105.10:FF:000001">
    <property type="entry name" value="Oligopeptide ABC transporter, oligopeptide-binding protein"/>
    <property type="match status" value="1"/>
</dbReference>
<keyword evidence="4 5" id="KW-0732">Signal</keyword>
<dbReference type="GO" id="GO:0015833">
    <property type="term" value="P:peptide transport"/>
    <property type="evidence" value="ECO:0007669"/>
    <property type="project" value="TreeGrafter"/>
</dbReference>
<protein>
    <submittedName>
        <fullName evidence="7">ABC transporter substrate-binding protein</fullName>
    </submittedName>
</protein>
<dbReference type="Gene3D" id="3.40.190.10">
    <property type="entry name" value="Periplasmic binding protein-like II"/>
    <property type="match status" value="1"/>
</dbReference>
<dbReference type="InterPro" id="IPR000914">
    <property type="entry name" value="SBP_5_dom"/>
</dbReference>
<dbReference type="Gene3D" id="3.10.105.10">
    <property type="entry name" value="Dipeptide-binding Protein, Domain 3"/>
    <property type="match status" value="1"/>
</dbReference>
<dbReference type="InterPro" id="IPR039424">
    <property type="entry name" value="SBP_5"/>
</dbReference>
<evidence type="ECO:0000256" key="3">
    <source>
        <dbReference type="ARBA" id="ARBA00022448"/>
    </source>
</evidence>
<dbReference type="FunFam" id="3.90.76.10:FF:000001">
    <property type="entry name" value="Oligopeptide ABC transporter substrate-binding protein"/>
    <property type="match status" value="1"/>
</dbReference>
<evidence type="ECO:0000256" key="5">
    <source>
        <dbReference type="SAM" id="SignalP"/>
    </source>
</evidence>
<dbReference type="InterPro" id="IPR030678">
    <property type="entry name" value="Peptide/Ni-bd"/>
</dbReference>
<dbReference type="PIRSF" id="PIRSF002741">
    <property type="entry name" value="MppA"/>
    <property type="match status" value="1"/>
</dbReference>
<evidence type="ECO:0000256" key="2">
    <source>
        <dbReference type="ARBA" id="ARBA00005695"/>
    </source>
</evidence>
<evidence type="ECO:0000256" key="4">
    <source>
        <dbReference type="ARBA" id="ARBA00022729"/>
    </source>
</evidence>
<comment type="subcellular location">
    <subcellularLocation>
        <location evidence="1">Cell envelope</location>
    </subcellularLocation>
</comment>
<evidence type="ECO:0000313" key="8">
    <source>
        <dbReference type="Proteomes" id="UP001228139"/>
    </source>
</evidence>
<keyword evidence="8" id="KW-1185">Reference proteome</keyword>
<dbReference type="PANTHER" id="PTHR30290:SF10">
    <property type="entry name" value="PERIPLASMIC OLIGOPEPTIDE-BINDING PROTEIN-RELATED"/>
    <property type="match status" value="1"/>
</dbReference>
<name>A0AA50DFF6_9GAMM</name>
<evidence type="ECO:0000259" key="6">
    <source>
        <dbReference type="Pfam" id="PF00496"/>
    </source>
</evidence>
<feature type="chain" id="PRO_5041366461" evidence="5">
    <location>
        <begin position="24"/>
        <end position="544"/>
    </location>
</feature>
<evidence type="ECO:0000256" key="1">
    <source>
        <dbReference type="ARBA" id="ARBA00004196"/>
    </source>
</evidence>
<dbReference type="Proteomes" id="UP001228139">
    <property type="component" value="Chromosome"/>
</dbReference>
<dbReference type="EMBL" id="CP132353">
    <property type="protein sequence ID" value="WLS77067.1"/>
    <property type="molecule type" value="Genomic_DNA"/>
</dbReference>
<dbReference type="Gene3D" id="3.90.76.10">
    <property type="entry name" value="Dipeptide-binding Protein, Domain 1"/>
    <property type="match status" value="1"/>
</dbReference>
<dbReference type="GO" id="GO:1904680">
    <property type="term" value="F:peptide transmembrane transporter activity"/>
    <property type="evidence" value="ECO:0007669"/>
    <property type="project" value="TreeGrafter"/>
</dbReference>
<organism evidence="7 8">
    <name type="scientific">Erwinia pyri</name>
    <dbReference type="NCBI Taxonomy" id="3062598"/>
    <lineage>
        <taxon>Bacteria</taxon>
        <taxon>Pseudomonadati</taxon>
        <taxon>Pseudomonadota</taxon>
        <taxon>Gammaproteobacteria</taxon>
        <taxon>Enterobacterales</taxon>
        <taxon>Erwiniaceae</taxon>
        <taxon>Erwinia</taxon>
    </lineage>
</organism>
<feature type="signal peptide" evidence="5">
    <location>
        <begin position="1"/>
        <end position="23"/>
    </location>
</feature>
<dbReference type="AlphaFoldDB" id="A0AA50DFF6"/>
<dbReference type="Pfam" id="PF00496">
    <property type="entry name" value="SBP_bac_5"/>
    <property type="match status" value="1"/>
</dbReference>
<comment type="similarity">
    <text evidence="2">Belongs to the bacterial solute-binding protein 5 family.</text>
</comment>
<reference evidence="7 8" key="1">
    <citation type="submission" date="2023-07" db="EMBL/GenBank/DDBJ databases">
        <title>Pathogenic bacteria of pear tree diseases.</title>
        <authorList>
            <person name="Zhang Z."/>
            <person name="He L."/>
            <person name="Huang R."/>
        </authorList>
    </citation>
    <scope>NUCLEOTIDE SEQUENCE [LARGE SCALE GENOMIC DNA]</scope>
    <source>
        <strain evidence="7 8">DE2</strain>
    </source>
</reference>
<keyword evidence="3" id="KW-0813">Transport</keyword>
<dbReference type="RefSeq" id="WP_306205642.1">
    <property type="nucleotide sequence ID" value="NZ_CP132353.1"/>
</dbReference>
<dbReference type="CDD" id="cd08504">
    <property type="entry name" value="PBP2_OppA"/>
    <property type="match status" value="1"/>
</dbReference>
<dbReference type="GO" id="GO:0030288">
    <property type="term" value="C:outer membrane-bounded periplasmic space"/>
    <property type="evidence" value="ECO:0007669"/>
    <property type="project" value="TreeGrafter"/>
</dbReference>
<feature type="domain" description="Solute-binding protein family 5" evidence="6">
    <location>
        <begin position="84"/>
        <end position="465"/>
    </location>
</feature>
<dbReference type="KEGG" id="epi:Q3V30_11210"/>
<dbReference type="GO" id="GO:0043190">
    <property type="term" value="C:ATP-binding cassette (ABC) transporter complex"/>
    <property type="evidence" value="ECO:0007669"/>
    <property type="project" value="InterPro"/>
</dbReference>
<proteinExistence type="inferred from homology"/>
<dbReference type="PANTHER" id="PTHR30290">
    <property type="entry name" value="PERIPLASMIC BINDING COMPONENT OF ABC TRANSPORTER"/>
    <property type="match status" value="1"/>
</dbReference>